<organism evidence="12 13">
    <name type="scientific">Oedothorax gibbosus</name>
    <dbReference type="NCBI Taxonomy" id="931172"/>
    <lineage>
        <taxon>Eukaryota</taxon>
        <taxon>Metazoa</taxon>
        <taxon>Ecdysozoa</taxon>
        <taxon>Arthropoda</taxon>
        <taxon>Chelicerata</taxon>
        <taxon>Arachnida</taxon>
        <taxon>Araneae</taxon>
        <taxon>Araneomorphae</taxon>
        <taxon>Entelegynae</taxon>
        <taxon>Araneoidea</taxon>
        <taxon>Linyphiidae</taxon>
        <taxon>Erigoninae</taxon>
        <taxon>Oedothorax</taxon>
    </lineage>
</organism>
<comment type="subcellular location">
    <subcellularLocation>
        <location evidence="1">Cytoplasm</location>
        <location evidence="1">Cytoskeleton</location>
    </subcellularLocation>
</comment>
<keyword evidence="7" id="KW-0206">Cytoskeleton</keyword>
<evidence type="ECO:0000256" key="7">
    <source>
        <dbReference type="ARBA" id="ARBA00023212"/>
    </source>
</evidence>
<dbReference type="InterPro" id="IPR019821">
    <property type="entry name" value="Kinesin_motor_CS"/>
</dbReference>
<evidence type="ECO:0000256" key="10">
    <source>
        <dbReference type="SAM" id="MobiDB-lite"/>
    </source>
</evidence>
<evidence type="ECO:0000256" key="2">
    <source>
        <dbReference type="ARBA" id="ARBA00022701"/>
    </source>
</evidence>
<comment type="similarity">
    <text evidence="8 9">Belongs to the TRAFAC class myosin-kinesin ATPase superfamily. Kinesin family.</text>
</comment>
<dbReference type="AlphaFoldDB" id="A0AAV6V1Q1"/>
<evidence type="ECO:0000256" key="5">
    <source>
        <dbReference type="ARBA" id="ARBA00023054"/>
    </source>
</evidence>
<dbReference type="SUPFAM" id="SSF52540">
    <property type="entry name" value="P-loop containing nucleoside triphosphate hydrolases"/>
    <property type="match status" value="1"/>
</dbReference>
<dbReference type="EMBL" id="JAFNEN010000181">
    <property type="protein sequence ID" value="KAG8190545.1"/>
    <property type="molecule type" value="Genomic_DNA"/>
</dbReference>
<dbReference type="InterPro" id="IPR036961">
    <property type="entry name" value="Kinesin_motor_dom_sf"/>
</dbReference>
<protein>
    <recommendedName>
        <fullName evidence="9">Kinesin-like protein</fullName>
    </recommendedName>
</protein>
<dbReference type="Pfam" id="PF00225">
    <property type="entry name" value="Kinesin"/>
    <property type="match status" value="1"/>
</dbReference>
<evidence type="ECO:0000256" key="1">
    <source>
        <dbReference type="ARBA" id="ARBA00004245"/>
    </source>
</evidence>
<proteinExistence type="inferred from homology"/>
<evidence type="ECO:0000313" key="12">
    <source>
        <dbReference type="EMBL" id="KAG8190545.1"/>
    </source>
</evidence>
<evidence type="ECO:0000256" key="9">
    <source>
        <dbReference type="RuleBase" id="RU000394"/>
    </source>
</evidence>
<dbReference type="GO" id="GO:0005874">
    <property type="term" value="C:microtubule"/>
    <property type="evidence" value="ECO:0007669"/>
    <property type="project" value="UniProtKB-KW"/>
</dbReference>
<feature type="domain" description="Kinesin motor" evidence="11">
    <location>
        <begin position="18"/>
        <end position="351"/>
    </location>
</feature>
<keyword evidence="6 8" id="KW-0505">Motor protein</keyword>
<keyword evidence="2 9" id="KW-0493">Microtubule</keyword>
<feature type="region of interest" description="Disordered" evidence="10">
    <location>
        <begin position="207"/>
        <end position="229"/>
    </location>
</feature>
<evidence type="ECO:0000256" key="4">
    <source>
        <dbReference type="ARBA" id="ARBA00022840"/>
    </source>
</evidence>
<dbReference type="Proteomes" id="UP000827092">
    <property type="component" value="Unassembled WGS sequence"/>
</dbReference>
<keyword evidence="3 8" id="KW-0547">Nucleotide-binding</keyword>
<keyword evidence="4 8" id="KW-0067">ATP-binding</keyword>
<accession>A0AAV6V1Q1</accession>
<sequence>MTNNNNKGTKSDQAKSQQLTVVVRIRPLFNHEIEKGASTIARKADDRIVLLQDPTAGDPVDILRAKRAQEKKYIFDWAFDELSSQEEVYEKTTKSLVQNVLEGYNGTVFAYGATGSGKTYTMVGLEEDPGIMVRAMKDLFKEVDTRNNVFHVSMSYLEIYNENIHDLLNPSHLQLELREDSKGNHQVAGLSEVEIFSSEEVMSLLTRGNKRRTQESTGANRTSSRSHAVLEVRVKRRSAAHDHRQTLRTGRLFLVDLAGSERAAHTQNTGKRLLEGAHINKSLLALGNCINALAERNTRYVNFRDSKLTRILKEPLSGNCRTVMVGHVSPSHFHFEESRNTLSYADRAKNITTKVGNTHLSK</sequence>
<feature type="binding site" evidence="8">
    <location>
        <begin position="112"/>
        <end position="119"/>
    </location>
    <ligand>
        <name>ATP</name>
        <dbReference type="ChEBI" id="CHEBI:30616"/>
    </ligand>
</feature>
<dbReference type="PANTHER" id="PTHR47968:SF13">
    <property type="entry name" value="KINESIN-LIKE PROTEIN KIF19 ISOFORM X1"/>
    <property type="match status" value="1"/>
</dbReference>
<evidence type="ECO:0000313" key="13">
    <source>
        <dbReference type="Proteomes" id="UP000827092"/>
    </source>
</evidence>
<name>A0AAV6V1Q1_9ARAC</name>
<dbReference type="InterPro" id="IPR027417">
    <property type="entry name" value="P-loop_NTPase"/>
</dbReference>
<keyword evidence="13" id="KW-1185">Reference proteome</keyword>
<evidence type="ECO:0000259" key="11">
    <source>
        <dbReference type="PROSITE" id="PS50067"/>
    </source>
</evidence>
<evidence type="ECO:0000256" key="8">
    <source>
        <dbReference type="PROSITE-ProRule" id="PRU00283"/>
    </source>
</evidence>
<dbReference type="GO" id="GO:0005524">
    <property type="term" value="F:ATP binding"/>
    <property type="evidence" value="ECO:0007669"/>
    <property type="project" value="UniProtKB-UniRule"/>
</dbReference>
<dbReference type="Gene3D" id="3.40.850.10">
    <property type="entry name" value="Kinesin motor domain"/>
    <property type="match status" value="1"/>
</dbReference>
<dbReference type="GO" id="GO:0007018">
    <property type="term" value="P:microtubule-based movement"/>
    <property type="evidence" value="ECO:0007669"/>
    <property type="project" value="InterPro"/>
</dbReference>
<dbReference type="FunFam" id="3.40.850.10:FF:000056">
    <property type="entry name" value="Kinesin-like protein"/>
    <property type="match status" value="1"/>
</dbReference>
<reference evidence="12 13" key="1">
    <citation type="journal article" date="2022" name="Nat. Ecol. Evol.">
        <title>A masculinizing supergene underlies an exaggerated male reproductive morph in a spider.</title>
        <authorList>
            <person name="Hendrickx F."/>
            <person name="De Corte Z."/>
            <person name="Sonet G."/>
            <person name="Van Belleghem S.M."/>
            <person name="Kostlbacher S."/>
            <person name="Vangestel C."/>
        </authorList>
    </citation>
    <scope>NUCLEOTIDE SEQUENCE [LARGE SCALE GENOMIC DNA]</scope>
    <source>
        <strain evidence="12">W744_W776</strain>
    </source>
</reference>
<dbReference type="GO" id="GO:0008017">
    <property type="term" value="F:microtubule binding"/>
    <property type="evidence" value="ECO:0007669"/>
    <property type="project" value="InterPro"/>
</dbReference>
<dbReference type="PROSITE" id="PS50067">
    <property type="entry name" value="KINESIN_MOTOR_2"/>
    <property type="match status" value="1"/>
</dbReference>
<keyword evidence="7" id="KW-0963">Cytoplasm</keyword>
<feature type="compositionally biased region" description="Polar residues" evidence="10">
    <location>
        <begin position="215"/>
        <end position="226"/>
    </location>
</feature>
<evidence type="ECO:0000256" key="6">
    <source>
        <dbReference type="ARBA" id="ARBA00023175"/>
    </source>
</evidence>
<gene>
    <name evidence="12" type="ORF">JTE90_004120</name>
</gene>
<comment type="caution">
    <text evidence="12">The sequence shown here is derived from an EMBL/GenBank/DDBJ whole genome shotgun (WGS) entry which is preliminary data.</text>
</comment>
<evidence type="ECO:0000256" key="3">
    <source>
        <dbReference type="ARBA" id="ARBA00022741"/>
    </source>
</evidence>
<dbReference type="InterPro" id="IPR001752">
    <property type="entry name" value="Kinesin_motor_dom"/>
</dbReference>
<keyword evidence="5" id="KW-0175">Coiled coil</keyword>
<dbReference type="PRINTS" id="PR00380">
    <property type="entry name" value="KINESINHEAVY"/>
</dbReference>
<dbReference type="PROSITE" id="PS00411">
    <property type="entry name" value="KINESIN_MOTOR_1"/>
    <property type="match status" value="1"/>
</dbReference>
<dbReference type="PANTHER" id="PTHR47968">
    <property type="entry name" value="CENTROMERE PROTEIN E"/>
    <property type="match status" value="1"/>
</dbReference>
<dbReference type="GO" id="GO:0003777">
    <property type="term" value="F:microtubule motor activity"/>
    <property type="evidence" value="ECO:0007669"/>
    <property type="project" value="InterPro"/>
</dbReference>
<dbReference type="SMART" id="SM00129">
    <property type="entry name" value="KISc"/>
    <property type="match status" value="1"/>
</dbReference>
<dbReference type="InterPro" id="IPR027640">
    <property type="entry name" value="Kinesin-like_fam"/>
</dbReference>